<dbReference type="InterPro" id="IPR036890">
    <property type="entry name" value="HATPase_C_sf"/>
</dbReference>
<dbReference type="InterPro" id="IPR036097">
    <property type="entry name" value="HisK_dim/P_sf"/>
</dbReference>
<evidence type="ECO:0000256" key="7">
    <source>
        <dbReference type="ARBA" id="ARBA00022840"/>
    </source>
</evidence>
<evidence type="ECO:0000256" key="6">
    <source>
        <dbReference type="ARBA" id="ARBA00022777"/>
    </source>
</evidence>
<dbReference type="PROSITE" id="PS50109">
    <property type="entry name" value="HIS_KIN"/>
    <property type="match status" value="1"/>
</dbReference>
<accession>A0ABU4G4S6</accession>
<dbReference type="InterPro" id="IPR003661">
    <property type="entry name" value="HisK_dim/P_dom"/>
</dbReference>
<evidence type="ECO:0000259" key="10">
    <source>
        <dbReference type="PROSITE" id="PS50112"/>
    </source>
</evidence>
<keyword evidence="12" id="KW-1185">Reference proteome</keyword>
<sequence length="476" mass="53841">MSDLEKTRKSLSFLVDDSLRPGLILHMDGNVLYENEAFKLCFDSVTNRNIVQLLDASSYEAFEKFTRKAKRSGCMMMEMMPKKVMLTEKHPVDMQLLFVPDVNKMIVMFDAVHLQMLPSMKTYVNAFNQSSNFILLVDQEGIIRDVNAMHTVFINRRREELIGENISTVLSIIDSRNTNNFAELCETVKRQGCVETFKSYQRTQEDTRHYHITTYYDQETNMYIIQMADSTEKENLQVQLAHSGSLSAVGQIAASIAHEIRNPITTLKGFTQLLKASASDDSKRYISVIEDEIDRMESILGEMLVLSKPSVKKKSIFSLEILVDEMVAVLQPKALMEGIEIDTDIRVKESPLLHGDPDKFKQVLLNLFKNALESMEHGGILTIQLSEEDKKLMLTIKDTGKGMTLHQVNQIFMPFFSSKPGGTGLGLPFVLKTVEEHGGTIAVESQLEIGTKFVLTLPKKNEAANEMMNCKRTIVS</sequence>
<evidence type="ECO:0000256" key="5">
    <source>
        <dbReference type="ARBA" id="ARBA00022741"/>
    </source>
</evidence>
<evidence type="ECO:0000256" key="3">
    <source>
        <dbReference type="ARBA" id="ARBA00022553"/>
    </source>
</evidence>
<dbReference type="CDD" id="cd00082">
    <property type="entry name" value="HisKA"/>
    <property type="match status" value="1"/>
</dbReference>
<proteinExistence type="predicted"/>
<dbReference type="SMART" id="SM00388">
    <property type="entry name" value="HisKA"/>
    <property type="match status" value="1"/>
</dbReference>
<evidence type="ECO:0000256" key="2">
    <source>
        <dbReference type="ARBA" id="ARBA00012438"/>
    </source>
</evidence>
<evidence type="ECO:0000256" key="1">
    <source>
        <dbReference type="ARBA" id="ARBA00000085"/>
    </source>
</evidence>
<dbReference type="NCBIfam" id="TIGR00229">
    <property type="entry name" value="sensory_box"/>
    <property type="match status" value="1"/>
</dbReference>
<dbReference type="GO" id="GO:0005524">
    <property type="term" value="F:ATP binding"/>
    <property type="evidence" value="ECO:0007669"/>
    <property type="project" value="UniProtKB-KW"/>
</dbReference>
<dbReference type="Pfam" id="PF00989">
    <property type="entry name" value="PAS"/>
    <property type="match status" value="1"/>
</dbReference>
<evidence type="ECO:0000259" key="9">
    <source>
        <dbReference type="PROSITE" id="PS50109"/>
    </source>
</evidence>
<dbReference type="InterPro" id="IPR003594">
    <property type="entry name" value="HATPase_dom"/>
</dbReference>
<dbReference type="SMART" id="SM00387">
    <property type="entry name" value="HATPase_c"/>
    <property type="match status" value="1"/>
</dbReference>
<dbReference type="Gene3D" id="1.10.287.130">
    <property type="match status" value="1"/>
</dbReference>
<dbReference type="PANTHER" id="PTHR43065:SF10">
    <property type="entry name" value="PEROXIDE STRESS-ACTIVATED HISTIDINE KINASE MAK3"/>
    <property type="match status" value="1"/>
</dbReference>
<keyword evidence="6" id="KW-0418">Kinase</keyword>
<keyword evidence="8" id="KW-0902">Two-component regulatory system</keyword>
<protein>
    <recommendedName>
        <fullName evidence="2">histidine kinase</fullName>
        <ecNumber evidence="2">2.7.13.3</ecNumber>
    </recommendedName>
</protein>
<dbReference type="InterPro" id="IPR013767">
    <property type="entry name" value="PAS_fold"/>
</dbReference>
<dbReference type="InterPro" id="IPR000014">
    <property type="entry name" value="PAS"/>
</dbReference>
<feature type="domain" description="Histidine kinase" evidence="9">
    <location>
        <begin position="255"/>
        <end position="461"/>
    </location>
</feature>
<dbReference type="Pfam" id="PF00512">
    <property type="entry name" value="HisKA"/>
    <property type="match status" value="1"/>
</dbReference>
<evidence type="ECO:0000256" key="4">
    <source>
        <dbReference type="ARBA" id="ARBA00022679"/>
    </source>
</evidence>
<gene>
    <name evidence="11" type="ORF">QT711_02095</name>
</gene>
<keyword evidence="5" id="KW-0547">Nucleotide-binding</keyword>
<dbReference type="InterPro" id="IPR035965">
    <property type="entry name" value="PAS-like_dom_sf"/>
</dbReference>
<dbReference type="SUPFAM" id="SSF47384">
    <property type="entry name" value="Homodimeric domain of signal transducing histidine kinase"/>
    <property type="match status" value="1"/>
</dbReference>
<dbReference type="Proteomes" id="UP001282284">
    <property type="component" value="Unassembled WGS sequence"/>
</dbReference>
<keyword evidence="7 11" id="KW-0067">ATP-binding</keyword>
<comment type="caution">
    <text evidence="11">The sequence shown here is derived from an EMBL/GenBank/DDBJ whole genome shotgun (WGS) entry which is preliminary data.</text>
</comment>
<evidence type="ECO:0000256" key="8">
    <source>
        <dbReference type="ARBA" id="ARBA00023012"/>
    </source>
</evidence>
<dbReference type="Pfam" id="PF02518">
    <property type="entry name" value="HATPase_c"/>
    <property type="match status" value="1"/>
</dbReference>
<name>A0ABU4G4S6_9BACL</name>
<dbReference type="InterPro" id="IPR005467">
    <property type="entry name" value="His_kinase_dom"/>
</dbReference>
<reference evidence="11 12" key="1">
    <citation type="submission" date="2023-06" db="EMBL/GenBank/DDBJ databases">
        <title>Sporosarcina sp. nov., isolated from Korean traditional fermented seafood 'Jeotgal'.</title>
        <authorList>
            <person name="Yang A.I."/>
            <person name="Shin N.-R."/>
        </authorList>
    </citation>
    <scope>NUCLEOTIDE SEQUENCE [LARGE SCALE GENOMIC DNA]</scope>
    <source>
        <strain evidence="11 12">KCTC13119</strain>
    </source>
</reference>
<dbReference type="Gene3D" id="3.30.450.20">
    <property type="entry name" value="PAS domain"/>
    <property type="match status" value="1"/>
</dbReference>
<organism evidence="11 12">
    <name type="scientific">Sporosarcina saromensis</name>
    <dbReference type="NCBI Taxonomy" id="359365"/>
    <lineage>
        <taxon>Bacteria</taxon>
        <taxon>Bacillati</taxon>
        <taxon>Bacillota</taxon>
        <taxon>Bacilli</taxon>
        <taxon>Bacillales</taxon>
        <taxon>Caryophanaceae</taxon>
        <taxon>Sporosarcina</taxon>
    </lineage>
</organism>
<dbReference type="PANTHER" id="PTHR43065">
    <property type="entry name" value="SENSOR HISTIDINE KINASE"/>
    <property type="match status" value="1"/>
</dbReference>
<dbReference type="CDD" id="cd00075">
    <property type="entry name" value="HATPase"/>
    <property type="match status" value="1"/>
</dbReference>
<dbReference type="EC" id="2.7.13.3" evidence="2"/>
<comment type="catalytic activity">
    <reaction evidence="1">
        <text>ATP + protein L-histidine = ADP + protein N-phospho-L-histidine.</text>
        <dbReference type="EC" id="2.7.13.3"/>
    </reaction>
</comment>
<evidence type="ECO:0000313" key="12">
    <source>
        <dbReference type="Proteomes" id="UP001282284"/>
    </source>
</evidence>
<dbReference type="SUPFAM" id="SSF55785">
    <property type="entry name" value="PYP-like sensor domain (PAS domain)"/>
    <property type="match status" value="1"/>
</dbReference>
<dbReference type="SUPFAM" id="SSF55874">
    <property type="entry name" value="ATPase domain of HSP90 chaperone/DNA topoisomerase II/histidine kinase"/>
    <property type="match status" value="1"/>
</dbReference>
<dbReference type="Gene3D" id="3.30.565.10">
    <property type="entry name" value="Histidine kinase-like ATPase, C-terminal domain"/>
    <property type="match status" value="1"/>
</dbReference>
<evidence type="ECO:0000313" key="11">
    <source>
        <dbReference type="EMBL" id="MDW0111961.1"/>
    </source>
</evidence>
<dbReference type="RefSeq" id="WP_317941829.1">
    <property type="nucleotide sequence ID" value="NZ_JAUBDI010000001.1"/>
</dbReference>
<dbReference type="InterPro" id="IPR004358">
    <property type="entry name" value="Sig_transdc_His_kin-like_C"/>
</dbReference>
<keyword evidence="4" id="KW-0808">Transferase</keyword>
<keyword evidence="3" id="KW-0597">Phosphoprotein</keyword>
<dbReference type="PROSITE" id="PS50112">
    <property type="entry name" value="PAS"/>
    <property type="match status" value="1"/>
</dbReference>
<dbReference type="EMBL" id="JAUBDI010000001">
    <property type="protein sequence ID" value="MDW0111961.1"/>
    <property type="molecule type" value="Genomic_DNA"/>
</dbReference>
<feature type="domain" description="PAS" evidence="10">
    <location>
        <begin position="119"/>
        <end position="192"/>
    </location>
</feature>
<dbReference type="PRINTS" id="PR00344">
    <property type="entry name" value="BCTRLSENSOR"/>
</dbReference>